<proteinExistence type="predicted"/>
<sequence length="366" mass="39710">MAQTRRRAVGKGAGGPPGWPVEWTCAAIVLMALAAVWQVRHRAFGTAECTSLSGMCTPSQCGCPEPLLKQELVTQDEQPCFRCVAGFCPVVSQGGAACSSMPCECEDPKWAKVDAPVDGQPCWQCVRPSLDFTVRLGSGNDTCAARYSGALITEKRHAHRCLVWRPFGAHWGLGKCDAHDVNMQFQELELEAPADPSAAPHVYCAGSNRSEYCVEVADRLCTEEEGRCSTERCRCEDSSWVLQELETFGSLQRCYKCTQRAQLCPTAADECSSTPSCECADPAQVRVLVSPLADHEFPCYRCELPPGAGTQVSQIFAVVALMAVGLAAGCWGSQLFFPNATETEENNVSAPAVEGRSHRLCRRRTS</sequence>
<feature type="non-terminal residue" evidence="1">
    <location>
        <position position="366"/>
    </location>
</feature>
<name>A0ABN9RRR0_9DINO</name>
<protein>
    <submittedName>
        <fullName evidence="1">Uncharacterized protein</fullName>
    </submittedName>
</protein>
<evidence type="ECO:0000313" key="2">
    <source>
        <dbReference type="Proteomes" id="UP001189429"/>
    </source>
</evidence>
<reference evidence="1" key="1">
    <citation type="submission" date="2023-10" db="EMBL/GenBank/DDBJ databases">
        <authorList>
            <person name="Chen Y."/>
            <person name="Shah S."/>
            <person name="Dougan E. K."/>
            <person name="Thang M."/>
            <person name="Chan C."/>
        </authorList>
    </citation>
    <scope>NUCLEOTIDE SEQUENCE [LARGE SCALE GENOMIC DNA]</scope>
</reference>
<dbReference type="Proteomes" id="UP001189429">
    <property type="component" value="Unassembled WGS sequence"/>
</dbReference>
<organism evidence="1 2">
    <name type="scientific">Prorocentrum cordatum</name>
    <dbReference type="NCBI Taxonomy" id="2364126"/>
    <lineage>
        <taxon>Eukaryota</taxon>
        <taxon>Sar</taxon>
        <taxon>Alveolata</taxon>
        <taxon>Dinophyceae</taxon>
        <taxon>Prorocentrales</taxon>
        <taxon>Prorocentraceae</taxon>
        <taxon>Prorocentrum</taxon>
    </lineage>
</organism>
<accession>A0ABN9RRR0</accession>
<evidence type="ECO:0000313" key="1">
    <source>
        <dbReference type="EMBL" id="CAK0819627.1"/>
    </source>
</evidence>
<comment type="caution">
    <text evidence="1">The sequence shown here is derived from an EMBL/GenBank/DDBJ whole genome shotgun (WGS) entry which is preliminary data.</text>
</comment>
<keyword evidence="2" id="KW-1185">Reference proteome</keyword>
<gene>
    <name evidence="1" type="ORF">PCOR1329_LOCUS21575</name>
</gene>
<dbReference type="EMBL" id="CAUYUJ010007113">
    <property type="protein sequence ID" value="CAK0819627.1"/>
    <property type="molecule type" value="Genomic_DNA"/>
</dbReference>